<dbReference type="EMBL" id="CAEZXR010000052">
    <property type="protein sequence ID" value="CAB4695024.1"/>
    <property type="molecule type" value="Genomic_DNA"/>
</dbReference>
<reference evidence="1" key="1">
    <citation type="submission" date="2020-05" db="EMBL/GenBank/DDBJ databases">
        <authorList>
            <person name="Chiriac C."/>
            <person name="Salcher M."/>
            <person name="Ghai R."/>
            <person name="Kavagutti S V."/>
        </authorList>
    </citation>
    <scope>NUCLEOTIDE SEQUENCE</scope>
</reference>
<protein>
    <submittedName>
        <fullName evidence="1">Unannotated protein</fullName>
    </submittedName>
</protein>
<proteinExistence type="predicted"/>
<dbReference type="SUPFAM" id="SSF140453">
    <property type="entry name" value="EsxAB dimer-like"/>
    <property type="match status" value="1"/>
</dbReference>
<gene>
    <name evidence="1" type="ORF">UFOPK2579_00633</name>
</gene>
<dbReference type="AlphaFoldDB" id="A0A6J6PFB7"/>
<name>A0A6J6PFB7_9ZZZZ</name>
<sequence>MAHAVETPRDSGPLQVDLPDLRGYAQLIDGLGFDLGTLQTQAETYCVDADFGKILEDLTSDYAALLPQLKELLGENEVLMKQYARALDIQVLDYERTDDGVAGSFGSDGIRGDTGTNTGGFAASSPIDWTASPYPSESSLPEVSFGFVFDRLAWALETFCNWDVRTEVTDWIAGDVVGLSTQAHCWQLIGQRLGDTDSSLSTGEIKIYDTWSGQAASAHASSMIGWSQALTSQSTGLADLGEHLRSLAAEAVNVAQMVVDCIRLAIDLITSAWALQYIPIYGQAKFIQKAWNAYKTASKATAYIRMLISALRVVKDYIVVLIDTLTPSMLPPKPMGV</sequence>
<organism evidence="1">
    <name type="scientific">freshwater metagenome</name>
    <dbReference type="NCBI Taxonomy" id="449393"/>
    <lineage>
        <taxon>unclassified sequences</taxon>
        <taxon>metagenomes</taxon>
        <taxon>ecological metagenomes</taxon>
    </lineage>
</organism>
<accession>A0A6J6PFB7</accession>
<dbReference type="InterPro" id="IPR036689">
    <property type="entry name" value="ESAT-6-like_sf"/>
</dbReference>
<evidence type="ECO:0000313" key="1">
    <source>
        <dbReference type="EMBL" id="CAB4695024.1"/>
    </source>
</evidence>